<gene>
    <name evidence="1" type="ORF">PQR01_11200</name>
</gene>
<dbReference type="Proteomes" id="UP001629235">
    <property type="component" value="Unassembled WGS sequence"/>
</dbReference>
<keyword evidence="2" id="KW-1185">Reference proteome</keyword>
<reference evidence="1 2" key="1">
    <citation type="journal article" date="2024" name="Chem. Sci.">
        <title>Discovery of megapolipeptins by genome mining of a Burkholderiales bacteria collection.</title>
        <authorList>
            <person name="Paulo B.S."/>
            <person name="Recchia M.J.J."/>
            <person name="Lee S."/>
            <person name="Fergusson C.H."/>
            <person name="Romanowski S.B."/>
            <person name="Hernandez A."/>
            <person name="Krull N."/>
            <person name="Liu D.Y."/>
            <person name="Cavanagh H."/>
            <person name="Bos A."/>
            <person name="Gray C.A."/>
            <person name="Murphy B.T."/>
            <person name="Linington R.G."/>
            <person name="Eustaquio A.S."/>
        </authorList>
    </citation>
    <scope>NUCLEOTIDE SEQUENCE [LARGE SCALE GENOMIC DNA]</scope>
    <source>
        <strain evidence="1 2">RL18-126-BIB-B</strain>
    </source>
</reference>
<proteinExistence type="predicted"/>
<comment type="caution">
    <text evidence="1">The sequence shown here is derived from an EMBL/GenBank/DDBJ whole genome shotgun (WGS) entry which is preliminary data.</text>
</comment>
<evidence type="ECO:0000313" key="2">
    <source>
        <dbReference type="Proteomes" id="UP001629235"/>
    </source>
</evidence>
<sequence length="159" mass="17687">MMVRPAISTQRPLPRKREQAGKRPRLSLAGAVPAQASNDDVNSSGLTPAKAIQIDEAPLARRKAIQTNESESDSRLANLARIDAVRIEIRKLVEVIALGADIELLDLMRDEVGSYSRHKAAQECRTWAEQARLTIETGLMQLDRALHPSTWDSARRNQQ</sequence>
<protein>
    <submittedName>
        <fullName evidence="1">Uncharacterized protein</fullName>
    </submittedName>
</protein>
<evidence type="ECO:0000313" key="1">
    <source>
        <dbReference type="EMBL" id="MFM0104023.1"/>
    </source>
</evidence>
<organism evidence="1 2">
    <name type="scientific">Paraburkholderia rhynchosiae</name>
    <dbReference type="NCBI Taxonomy" id="487049"/>
    <lineage>
        <taxon>Bacteria</taxon>
        <taxon>Pseudomonadati</taxon>
        <taxon>Pseudomonadota</taxon>
        <taxon>Betaproteobacteria</taxon>
        <taxon>Burkholderiales</taxon>
        <taxon>Burkholderiaceae</taxon>
        <taxon>Paraburkholderia</taxon>
    </lineage>
</organism>
<name>A0ACC7NBG8_9BURK</name>
<accession>A0ACC7NBG8</accession>
<dbReference type="EMBL" id="JAQQDW010000017">
    <property type="protein sequence ID" value="MFM0104023.1"/>
    <property type="molecule type" value="Genomic_DNA"/>
</dbReference>